<dbReference type="EMBL" id="JBHUOR010000019">
    <property type="protein sequence ID" value="MFD2867574.1"/>
    <property type="molecule type" value="Genomic_DNA"/>
</dbReference>
<dbReference type="RefSeq" id="WP_380146861.1">
    <property type="nucleotide sequence ID" value="NZ_JBHUOR010000019.1"/>
</dbReference>
<reference evidence="2" key="1">
    <citation type="journal article" date="2019" name="Int. J. Syst. Evol. Microbiol.">
        <title>The Global Catalogue of Microorganisms (GCM) 10K type strain sequencing project: providing services to taxonomists for standard genome sequencing and annotation.</title>
        <authorList>
            <consortium name="The Broad Institute Genomics Platform"/>
            <consortium name="The Broad Institute Genome Sequencing Center for Infectious Disease"/>
            <person name="Wu L."/>
            <person name="Ma J."/>
        </authorList>
    </citation>
    <scope>NUCLEOTIDE SEQUENCE [LARGE SCALE GENOMIC DNA]</scope>
    <source>
        <strain evidence="2">KCTC 33522</strain>
    </source>
</reference>
<dbReference type="Proteomes" id="UP001597568">
    <property type="component" value="Unassembled WGS sequence"/>
</dbReference>
<protein>
    <submittedName>
        <fullName evidence="1">Uncharacterized protein</fullName>
    </submittedName>
</protein>
<proteinExistence type="predicted"/>
<sequence>MRKSELVHHEHYVAQVQQDLTHFLLNDAALKDGTIKYLRWDNDMQLFDVYEDAAHKVFITHTFYERFRNIKLVNGVVCQRCGRKLKDTKWTPIGYGRRCYKKFLHEEWERNQMTIFDFIDDPEEVGA</sequence>
<evidence type="ECO:0000313" key="1">
    <source>
        <dbReference type="EMBL" id="MFD2867574.1"/>
    </source>
</evidence>
<keyword evidence="2" id="KW-1185">Reference proteome</keyword>
<comment type="caution">
    <text evidence="1">The sequence shown here is derived from an EMBL/GenBank/DDBJ whole genome shotgun (WGS) entry which is preliminary data.</text>
</comment>
<evidence type="ECO:0000313" key="2">
    <source>
        <dbReference type="Proteomes" id="UP001597568"/>
    </source>
</evidence>
<organism evidence="1 2">
    <name type="scientific">Kurthia populi</name>
    <dbReference type="NCBI Taxonomy" id="1562132"/>
    <lineage>
        <taxon>Bacteria</taxon>
        <taxon>Bacillati</taxon>
        <taxon>Bacillota</taxon>
        <taxon>Bacilli</taxon>
        <taxon>Bacillales</taxon>
        <taxon>Caryophanaceae</taxon>
        <taxon>Kurthia</taxon>
    </lineage>
</organism>
<gene>
    <name evidence="1" type="ORF">ACFSY7_03520</name>
</gene>
<name>A0ABW5XX64_9BACL</name>
<accession>A0ABW5XX64</accession>